<keyword evidence="1" id="KW-0472">Membrane</keyword>
<keyword evidence="3" id="KW-1185">Reference proteome</keyword>
<accession>A0A9D2WRW9</accession>
<evidence type="ECO:0000313" key="3">
    <source>
        <dbReference type="Proteomes" id="UP000798488"/>
    </source>
</evidence>
<organism evidence="2 3">
    <name type="scientific">Sporotomaculum syntrophicum</name>
    <dbReference type="NCBI Taxonomy" id="182264"/>
    <lineage>
        <taxon>Bacteria</taxon>
        <taxon>Bacillati</taxon>
        <taxon>Bacillota</taxon>
        <taxon>Clostridia</taxon>
        <taxon>Eubacteriales</taxon>
        <taxon>Desulfallaceae</taxon>
        <taxon>Sporotomaculum</taxon>
    </lineage>
</organism>
<dbReference type="AlphaFoldDB" id="A0A9D2WRW9"/>
<keyword evidence="1" id="KW-1133">Transmembrane helix</keyword>
<keyword evidence="1" id="KW-0812">Transmembrane</keyword>
<evidence type="ECO:0000256" key="1">
    <source>
        <dbReference type="SAM" id="Phobius"/>
    </source>
</evidence>
<sequence>MFIVVISRIKDKFLLFARLVLVMCILCLLVAQLYGIVKINLFEHNKTTNEPLRVEQPGNESHRP</sequence>
<feature type="transmembrane region" description="Helical" evidence="1">
    <location>
        <begin position="15"/>
        <end position="37"/>
    </location>
</feature>
<comment type="caution">
    <text evidence="2">The sequence shown here is derived from an EMBL/GenBank/DDBJ whole genome shotgun (WGS) entry which is preliminary data.</text>
</comment>
<name>A0A9D2WRW9_9FIRM</name>
<protein>
    <submittedName>
        <fullName evidence="2">Uncharacterized protein</fullName>
    </submittedName>
</protein>
<dbReference type="RefSeq" id="WP_161820661.1">
    <property type="nucleotide sequence ID" value="NZ_LSRS01000001.1"/>
</dbReference>
<proteinExistence type="predicted"/>
<evidence type="ECO:0000313" key="2">
    <source>
        <dbReference type="EMBL" id="KAF1086507.1"/>
    </source>
</evidence>
<dbReference type="Proteomes" id="UP000798488">
    <property type="component" value="Unassembled WGS sequence"/>
</dbReference>
<dbReference type="EMBL" id="LSRS01000001">
    <property type="protein sequence ID" value="KAF1086507.1"/>
    <property type="molecule type" value="Genomic_DNA"/>
</dbReference>
<reference evidence="2" key="1">
    <citation type="submission" date="2016-02" db="EMBL/GenBank/DDBJ databases">
        <title>Draft Genome Sequence of Sporotomaculum syntrophicum Strain FB, a Syntrophic Benzoate Degrader.</title>
        <authorList>
            <person name="Nobu M.K."/>
            <person name="Narihiro T."/>
            <person name="Qiu Y.-L."/>
            <person name="Ohashi A."/>
            <person name="Liu W.-T."/>
            <person name="Yuji S."/>
        </authorList>
    </citation>
    <scope>NUCLEOTIDE SEQUENCE</scope>
    <source>
        <strain evidence="2">FB</strain>
    </source>
</reference>
<gene>
    <name evidence="2" type="ORF">SPSYN_00226</name>
</gene>